<evidence type="ECO:0000313" key="2">
    <source>
        <dbReference type="EMBL" id="KAG6495444.1"/>
    </source>
</evidence>
<protein>
    <submittedName>
        <fullName evidence="2">Uncharacterized protein</fullName>
    </submittedName>
</protein>
<dbReference type="SUPFAM" id="SSF55331">
    <property type="entry name" value="Tautomerase/MIF"/>
    <property type="match status" value="2"/>
</dbReference>
<dbReference type="GO" id="GO:0005615">
    <property type="term" value="C:extracellular space"/>
    <property type="evidence" value="ECO:0007669"/>
    <property type="project" value="TreeGrafter"/>
</dbReference>
<organism evidence="2 3">
    <name type="scientific">Zingiber officinale</name>
    <name type="common">Ginger</name>
    <name type="synonym">Amomum zingiber</name>
    <dbReference type="NCBI Taxonomy" id="94328"/>
    <lineage>
        <taxon>Eukaryota</taxon>
        <taxon>Viridiplantae</taxon>
        <taxon>Streptophyta</taxon>
        <taxon>Embryophyta</taxon>
        <taxon>Tracheophyta</taxon>
        <taxon>Spermatophyta</taxon>
        <taxon>Magnoliopsida</taxon>
        <taxon>Liliopsida</taxon>
        <taxon>Zingiberales</taxon>
        <taxon>Zingiberaceae</taxon>
        <taxon>Zingiber</taxon>
    </lineage>
</organism>
<dbReference type="AlphaFoldDB" id="A0A8J5KTW5"/>
<keyword evidence="3" id="KW-1185">Reference proteome</keyword>
<evidence type="ECO:0000313" key="3">
    <source>
        <dbReference type="Proteomes" id="UP000734854"/>
    </source>
</evidence>
<reference evidence="2 3" key="1">
    <citation type="submission" date="2020-08" db="EMBL/GenBank/DDBJ databases">
        <title>Plant Genome Project.</title>
        <authorList>
            <person name="Zhang R.-G."/>
        </authorList>
    </citation>
    <scope>NUCLEOTIDE SEQUENCE [LARGE SCALE GENOMIC DNA]</scope>
    <source>
        <tissue evidence="2">Rhizome</tissue>
    </source>
</reference>
<dbReference type="InterPro" id="IPR014347">
    <property type="entry name" value="Tautomerase/MIF_sf"/>
</dbReference>
<dbReference type="Gene3D" id="3.30.429.10">
    <property type="entry name" value="Macrophage Migration Inhibitory Factor"/>
    <property type="match status" value="1"/>
</dbReference>
<dbReference type="PANTHER" id="PTHR11954:SF42">
    <property type="entry name" value="TAUTOMERASE_MIF SUPERFAMILY PROTEIN"/>
    <property type="match status" value="1"/>
</dbReference>
<sequence length="136" mass="14965">MPCLNLSTNIRLEDVDTSGILSEATKTIADIVGKPESVRPRSLTLSTRSLFFDLVVIFYTVHTLERNEEEALVLIDSEYLLINQYVMVVLKGSIPILFGGTQQPAAYGELVSIGGLNPDANQAQEHAQCLHALHQQ</sequence>
<dbReference type="EMBL" id="JACMSC010000012">
    <property type="protein sequence ID" value="KAG6495444.1"/>
    <property type="molecule type" value="Genomic_DNA"/>
</dbReference>
<accession>A0A8J5KTW5</accession>
<comment type="similarity">
    <text evidence="1">Belongs to the MIF family.</text>
</comment>
<proteinExistence type="inferred from homology"/>
<gene>
    <name evidence="2" type="ORF">ZIOFF_043268</name>
</gene>
<dbReference type="InterPro" id="IPR001398">
    <property type="entry name" value="Macrophage_inhib_fac"/>
</dbReference>
<dbReference type="Proteomes" id="UP000734854">
    <property type="component" value="Unassembled WGS sequence"/>
</dbReference>
<evidence type="ECO:0000256" key="1">
    <source>
        <dbReference type="ARBA" id="ARBA00005851"/>
    </source>
</evidence>
<dbReference type="PANTHER" id="PTHR11954">
    <property type="entry name" value="D-DOPACHROME DECARBOXYLASE"/>
    <property type="match status" value="1"/>
</dbReference>
<dbReference type="GO" id="GO:0050178">
    <property type="term" value="F:phenylpyruvate tautomerase activity"/>
    <property type="evidence" value="ECO:0007669"/>
    <property type="project" value="TreeGrafter"/>
</dbReference>
<comment type="caution">
    <text evidence="2">The sequence shown here is derived from an EMBL/GenBank/DDBJ whole genome shotgun (WGS) entry which is preliminary data.</text>
</comment>
<name>A0A8J5KTW5_ZINOF</name>